<dbReference type="SUPFAM" id="SSF55681">
    <property type="entry name" value="Class II aaRS and biotin synthetases"/>
    <property type="match status" value="1"/>
</dbReference>
<organism evidence="11 12">
    <name type="scientific">Catenulispora yoronensis</name>
    <dbReference type="NCBI Taxonomy" id="450799"/>
    <lineage>
        <taxon>Bacteria</taxon>
        <taxon>Bacillati</taxon>
        <taxon>Actinomycetota</taxon>
        <taxon>Actinomycetes</taxon>
        <taxon>Catenulisporales</taxon>
        <taxon>Catenulisporaceae</taxon>
        <taxon>Catenulispora</taxon>
    </lineage>
</organism>
<dbReference type="InterPro" id="IPR004154">
    <property type="entry name" value="Anticodon-bd"/>
</dbReference>
<dbReference type="HAMAP" id="MF_00127">
    <property type="entry name" value="His_tRNA_synth"/>
    <property type="match status" value="1"/>
</dbReference>
<dbReference type="Gene3D" id="3.40.50.800">
    <property type="entry name" value="Anticodon-binding domain"/>
    <property type="match status" value="1"/>
</dbReference>
<dbReference type="NCBIfam" id="TIGR00442">
    <property type="entry name" value="hisS"/>
    <property type="match status" value="1"/>
</dbReference>
<keyword evidence="7 9" id="KW-0030">Aminoacyl-tRNA synthetase</keyword>
<dbReference type="Gene3D" id="3.30.930.10">
    <property type="entry name" value="Bira Bifunctional Protein, Domain 2"/>
    <property type="match status" value="1"/>
</dbReference>
<gene>
    <name evidence="11" type="primary">hisS_1</name>
    <name evidence="9" type="synonym">hisS</name>
    <name evidence="11" type="ORF">GCM10009839_47830</name>
</gene>
<evidence type="ECO:0000256" key="9">
    <source>
        <dbReference type="HAMAP-Rule" id="MF_00127"/>
    </source>
</evidence>
<evidence type="ECO:0000256" key="8">
    <source>
        <dbReference type="ARBA" id="ARBA00047639"/>
    </source>
</evidence>
<dbReference type="InterPro" id="IPR004516">
    <property type="entry name" value="HisRS/HisZ"/>
</dbReference>
<dbReference type="EMBL" id="BAAAQN010000029">
    <property type="protein sequence ID" value="GAA2040183.1"/>
    <property type="molecule type" value="Genomic_DNA"/>
</dbReference>
<keyword evidence="9 11" id="KW-0436">Ligase</keyword>
<keyword evidence="3 9" id="KW-0963">Cytoplasm</keyword>
<dbReference type="InterPro" id="IPR041715">
    <property type="entry name" value="HisRS-like_core"/>
</dbReference>
<keyword evidence="6 9" id="KW-0648">Protein biosynthesis</keyword>
<dbReference type="InterPro" id="IPR006195">
    <property type="entry name" value="aa-tRNA-synth_II"/>
</dbReference>
<dbReference type="GO" id="GO:0016874">
    <property type="term" value="F:ligase activity"/>
    <property type="evidence" value="ECO:0007669"/>
    <property type="project" value="UniProtKB-KW"/>
</dbReference>
<evidence type="ECO:0000256" key="1">
    <source>
        <dbReference type="ARBA" id="ARBA00008226"/>
    </source>
</evidence>
<evidence type="ECO:0000256" key="6">
    <source>
        <dbReference type="ARBA" id="ARBA00022917"/>
    </source>
</evidence>
<comment type="subunit">
    <text evidence="2 9">Homodimer.</text>
</comment>
<dbReference type="PROSITE" id="PS50862">
    <property type="entry name" value="AA_TRNA_LIGASE_II"/>
    <property type="match status" value="1"/>
</dbReference>
<evidence type="ECO:0000259" key="10">
    <source>
        <dbReference type="PROSITE" id="PS50862"/>
    </source>
</evidence>
<comment type="subcellular location">
    <subcellularLocation>
        <location evidence="9">Cytoplasm</location>
    </subcellularLocation>
</comment>
<feature type="domain" description="Aminoacyl-transfer RNA synthetases class-II family profile" evidence="10">
    <location>
        <begin position="25"/>
        <end position="346"/>
    </location>
</feature>
<reference evidence="12" key="1">
    <citation type="journal article" date="2019" name="Int. J. Syst. Evol. Microbiol.">
        <title>The Global Catalogue of Microorganisms (GCM) 10K type strain sequencing project: providing services to taxonomists for standard genome sequencing and annotation.</title>
        <authorList>
            <consortium name="The Broad Institute Genomics Platform"/>
            <consortium name="The Broad Institute Genome Sequencing Center for Infectious Disease"/>
            <person name="Wu L."/>
            <person name="Ma J."/>
        </authorList>
    </citation>
    <scope>NUCLEOTIDE SEQUENCE [LARGE SCALE GENOMIC DNA]</scope>
    <source>
        <strain evidence="12">JCM 16014</strain>
    </source>
</reference>
<dbReference type="RefSeq" id="WP_344667878.1">
    <property type="nucleotide sequence ID" value="NZ_BAAAQN010000029.1"/>
</dbReference>
<evidence type="ECO:0000256" key="5">
    <source>
        <dbReference type="ARBA" id="ARBA00022840"/>
    </source>
</evidence>
<comment type="similarity">
    <text evidence="1 9">Belongs to the class-II aminoacyl-tRNA synthetase family.</text>
</comment>
<dbReference type="EC" id="6.1.1.21" evidence="9"/>
<accession>A0ABP5G6H8</accession>
<dbReference type="InterPro" id="IPR015807">
    <property type="entry name" value="His-tRNA-ligase"/>
</dbReference>
<dbReference type="InterPro" id="IPR045864">
    <property type="entry name" value="aa-tRNA-synth_II/BPL/LPL"/>
</dbReference>
<comment type="caution">
    <text evidence="11">The sequence shown here is derived from an EMBL/GenBank/DDBJ whole genome shotgun (WGS) entry which is preliminary data.</text>
</comment>
<comment type="catalytic activity">
    <reaction evidence="8 9">
        <text>tRNA(His) + L-histidine + ATP = L-histidyl-tRNA(His) + AMP + diphosphate + H(+)</text>
        <dbReference type="Rhea" id="RHEA:17313"/>
        <dbReference type="Rhea" id="RHEA-COMP:9665"/>
        <dbReference type="Rhea" id="RHEA-COMP:9689"/>
        <dbReference type="ChEBI" id="CHEBI:15378"/>
        <dbReference type="ChEBI" id="CHEBI:30616"/>
        <dbReference type="ChEBI" id="CHEBI:33019"/>
        <dbReference type="ChEBI" id="CHEBI:57595"/>
        <dbReference type="ChEBI" id="CHEBI:78442"/>
        <dbReference type="ChEBI" id="CHEBI:78527"/>
        <dbReference type="ChEBI" id="CHEBI:456215"/>
        <dbReference type="EC" id="6.1.1.21"/>
    </reaction>
</comment>
<dbReference type="Pfam" id="PF13393">
    <property type="entry name" value="tRNA-synt_His"/>
    <property type="match status" value="1"/>
</dbReference>
<dbReference type="Proteomes" id="UP001500751">
    <property type="component" value="Unassembled WGS sequence"/>
</dbReference>
<dbReference type="PANTHER" id="PTHR11476">
    <property type="entry name" value="HISTIDYL-TRNA SYNTHETASE"/>
    <property type="match status" value="1"/>
</dbReference>
<dbReference type="SUPFAM" id="SSF52954">
    <property type="entry name" value="Class II aaRS ABD-related"/>
    <property type="match status" value="1"/>
</dbReference>
<evidence type="ECO:0000256" key="4">
    <source>
        <dbReference type="ARBA" id="ARBA00022741"/>
    </source>
</evidence>
<evidence type="ECO:0000256" key="3">
    <source>
        <dbReference type="ARBA" id="ARBA00022490"/>
    </source>
</evidence>
<sequence length="442" mass="48565">MPLVKASAVSGFPEWTPAMRLAELRLIDAIRNQYELYGFTSIETPAVERMSVLTAKGGIRHQVFTVGRPSDDDGEDAVLGLHFDLTVPLARYVVQHAEELAFPFRRYQIQKVWRGERAQRGRFREFTQCDIDIVGRSALDLVHDAEILAVIAAVFDAVEIPGFEIRISNRKILGDLLGSRALPPDLVAEALRCVDRSGRDGLEAVRSAMTELTVPHDLVEATVELLGTGDLAEARRLLRHVGAVTRGVDELELVVDSALQLGLPSERLRIDFSIARGLDYYTGTVYETFIVGNEAWGSVCSGGRYDDLASYFTTRSYPGVGVSIGLTRLVDLLVQAGHLAVGASTPTAALVTTQNRHQFMKDYLGLARTLRAAKIPTEVYLEPAALRDQIAYASSQGIRAAIIAGERELENDVVTVRDLRDHVQETVTGDALADHIKNLLAY</sequence>
<dbReference type="CDD" id="cd00773">
    <property type="entry name" value="HisRS-like_core"/>
    <property type="match status" value="1"/>
</dbReference>
<evidence type="ECO:0000256" key="2">
    <source>
        <dbReference type="ARBA" id="ARBA00011738"/>
    </source>
</evidence>
<name>A0ABP5G6H8_9ACTN</name>
<keyword evidence="5 9" id="KW-0067">ATP-binding</keyword>
<keyword evidence="4 9" id="KW-0547">Nucleotide-binding</keyword>
<dbReference type="Pfam" id="PF03129">
    <property type="entry name" value="HGTP_anticodon"/>
    <property type="match status" value="1"/>
</dbReference>
<dbReference type="PANTHER" id="PTHR11476:SF7">
    <property type="entry name" value="HISTIDINE--TRNA LIGASE"/>
    <property type="match status" value="1"/>
</dbReference>
<proteinExistence type="inferred from homology"/>
<evidence type="ECO:0000313" key="12">
    <source>
        <dbReference type="Proteomes" id="UP001500751"/>
    </source>
</evidence>
<evidence type="ECO:0000256" key="7">
    <source>
        <dbReference type="ARBA" id="ARBA00023146"/>
    </source>
</evidence>
<dbReference type="PIRSF" id="PIRSF001549">
    <property type="entry name" value="His-tRNA_synth"/>
    <property type="match status" value="1"/>
</dbReference>
<evidence type="ECO:0000313" key="11">
    <source>
        <dbReference type="EMBL" id="GAA2040183.1"/>
    </source>
</evidence>
<dbReference type="InterPro" id="IPR036621">
    <property type="entry name" value="Anticodon-bd_dom_sf"/>
</dbReference>
<keyword evidence="12" id="KW-1185">Reference proteome</keyword>
<protein>
    <recommendedName>
        <fullName evidence="9">Histidine--tRNA ligase</fullName>
        <ecNumber evidence="9">6.1.1.21</ecNumber>
    </recommendedName>
    <alternativeName>
        <fullName evidence="9">Histidyl-tRNA synthetase</fullName>
        <shortName evidence="9">HisRS</shortName>
    </alternativeName>
</protein>